<evidence type="ECO:0000313" key="5">
    <source>
        <dbReference type="Proteomes" id="UP000002051"/>
    </source>
</evidence>
<reference evidence="2 5" key="1">
    <citation type="journal article" date="2011" name="Nature">
        <title>The Medicago genome provides insight into the evolution of rhizobial symbioses.</title>
        <authorList>
            <person name="Young N.D."/>
            <person name="Debelle F."/>
            <person name="Oldroyd G.E."/>
            <person name="Geurts R."/>
            <person name="Cannon S.B."/>
            <person name="Udvardi M.K."/>
            <person name="Benedito V.A."/>
            <person name="Mayer K.F."/>
            <person name="Gouzy J."/>
            <person name="Schoof H."/>
            <person name="Van de Peer Y."/>
            <person name="Proost S."/>
            <person name="Cook D.R."/>
            <person name="Meyers B.C."/>
            <person name="Spannagl M."/>
            <person name="Cheung F."/>
            <person name="De Mita S."/>
            <person name="Krishnakumar V."/>
            <person name="Gundlach H."/>
            <person name="Zhou S."/>
            <person name="Mudge J."/>
            <person name="Bharti A.K."/>
            <person name="Murray J.D."/>
            <person name="Naoumkina M.A."/>
            <person name="Rosen B."/>
            <person name="Silverstein K.A."/>
            <person name="Tang H."/>
            <person name="Rombauts S."/>
            <person name="Zhao P.X."/>
            <person name="Zhou P."/>
            <person name="Barbe V."/>
            <person name="Bardou P."/>
            <person name="Bechner M."/>
            <person name="Bellec A."/>
            <person name="Berger A."/>
            <person name="Berges H."/>
            <person name="Bidwell S."/>
            <person name="Bisseling T."/>
            <person name="Choisne N."/>
            <person name="Couloux A."/>
            <person name="Denny R."/>
            <person name="Deshpande S."/>
            <person name="Dai X."/>
            <person name="Doyle J.J."/>
            <person name="Dudez A.M."/>
            <person name="Farmer A.D."/>
            <person name="Fouteau S."/>
            <person name="Franken C."/>
            <person name="Gibelin C."/>
            <person name="Gish J."/>
            <person name="Goldstein S."/>
            <person name="Gonzalez A.J."/>
            <person name="Green P.J."/>
            <person name="Hallab A."/>
            <person name="Hartog M."/>
            <person name="Hua A."/>
            <person name="Humphray S.J."/>
            <person name="Jeong D.H."/>
            <person name="Jing Y."/>
            <person name="Jocker A."/>
            <person name="Kenton S.M."/>
            <person name="Kim D.J."/>
            <person name="Klee K."/>
            <person name="Lai H."/>
            <person name="Lang C."/>
            <person name="Lin S."/>
            <person name="Macmil S.L."/>
            <person name="Magdelenat G."/>
            <person name="Matthews L."/>
            <person name="McCorrison J."/>
            <person name="Monaghan E.L."/>
            <person name="Mun J.H."/>
            <person name="Najar F.Z."/>
            <person name="Nicholson C."/>
            <person name="Noirot C."/>
            <person name="O'Bleness M."/>
            <person name="Paule C.R."/>
            <person name="Poulain J."/>
            <person name="Prion F."/>
            <person name="Qin B."/>
            <person name="Qu C."/>
            <person name="Retzel E.F."/>
            <person name="Riddle C."/>
            <person name="Sallet E."/>
            <person name="Samain S."/>
            <person name="Samson N."/>
            <person name="Sanders I."/>
            <person name="Saurat O."/>
            <person name="Scarpelli C."/>
            <person name="Schiex T."/>
            <person name="Segurens B."/>
            <person name="Severin A.J."/>
            <person name="Sherrier D.J."/>
            <person name="Shi R."/>
            <person name="Sims S."/>
            <person name="Singer S.R."/>
            <person name="Sinharoy S."/>
            <person name="Sterck L."/>
            <person name="Viollet A."/>
            <person name="Wang B.B."/>
            <person name="Wang K."/>
            <person name="Wang M."/>
            <person name="Wang X."/>
            <person name="Warfsmann J."/>
            <person name="Weissenbach J."/>
            <person name="White D.D."/>
            <person name="White J.D."/>
            <person name="Wiley G.B."/>
            <person name="Wincker P."/>
            <person name="Xing Y."/>
            <person name="Yang L."/>
            <person name="Yao Z."/>
            <person name="Ying F."/>
            <person name="Zhai J."/>
            <person name="Zhou L."/>
            <person name="Zuber A."/>
            <person name="Denarie J."/>
            <person name="Dixon R.A."/>
            <person name="May G.D."/>
            <person name="Schwartz D.C."/>
            <person name="Rogers J."/>
            <person name="Quetier F."/>
            <person name="Town C.D."/>
            <person name="Roe B.A."/>
        </authorList>
    </citation>
    <scope>NUCLEOTIDE SEQUENCE [LARGE SCALE GENOMIC DNA]</scope>
    <source>
        <strain evidence="2">A17</strain>
        <strain evidence="4 5">cv. Jemalong A17</strain>
    </source>
</reference>
<dbReference type="EnsemblPlants" id="AES73384">
    <property type="protein sequence ID" value="AES73384"/>
    <property type="gene ID" value="MTR_3g104240"/>
</dbReference>
<evidence type="ECO:0000313" key="3">
    <source>
        <dbReference type="EMBL" id="RHN70437.1"/>
    </source>
</evidence>
<proteinExistence type="predicted"/>
<sequence>MAVNGSDCCLLPGDSYPNWLTFNSEGSSVTFEVPQVERHNLKTMMCIVYTSTSDDITSDGLKNVLVINHTRAIIQLYKSETLISFGDEEGERVVSSIESGNKVEVVVVFENGFIVKRIAVYLVYDNSIGKTIDLYHLPDLNIIDCSSDDSECIGKRISTEEESIDDFNQTRKKKKRVE</sequence>
<dbReference type="EnsemblPlants" id="AES73377">
    <property type="protein sequence ID" value="AES73377"/>
    <property type="gene ID" value="MTR_3g104170"/>
</dbReference>
<evidence type="ECO:0000313" key="2">
    <source>
        <dbReference type="EMBL" id="AES73384.1"/>
    </source>
</evidence>
<organism evidence="2 5">
    <name type="scientific">Medicago truncatula</name>
    <name type="common">Barrel medic</name>
    <name type="synonym">Medicago tribuloides</name>
    <dbReference type="NCBI Taxonomy" id="3880"/>
    <lineage>
        <taxon>Eukaryota</taxon>
        <taxon>Viridiplantae</taxon>
        <taxon>Streptophyta</taxon>
        <taxon>Embryophyta</taxon>
        <taxon>Tracheophyta</taxon>
        <taxon>Spermatophyta</taxon>
        <taxon>Magnoliopsida</taxon>
        <taxon>eudicotyledons</taxon>
        <taxon>Gunneridae</taxon>
        <taxon>Pentapetalae</taxon>
        <taxon>rosids</taxon>
        <taxon>fabids</taxon>
        <taxon>Fabales</taxon>
        <taxon>Fabaceae</taxon>
        <taxon>Papilionoideae</taxon>
        <taxon>50 kb inversion clade</taxon>
        <taxon>NPAAA clade</taxon>
        <taxon>Hologalegina</taxon>
        <taxon>IRL clade</taxon>
        <taxon>Trifolieae</taxon>
        <taxon>Medicago</taxon>
    </lineage>
</organism>
<protein>
    <submittedName>
        <fullName evidence="2">TIR-NBS-LRR RCT1-like resistance protein</fullName>
    </submittedName>
</protein>
<dbReference type="Proteomes" id="UP000002051">
    <property type="component" value="Chromosome 3"/>
</dbReference>
<dbReference type="EMBL" id="PSQE01000003">
    <property type="protein sequence ID" value="RHN70437.1"/>
    <property type="molecule type" value="Genomic_DNA"/>
</dbReference>
<reference evidence="2 5" key="2">
    <citation type="journal article" date="2014" name="BMC Genomics">
        <title>An improved genome release (version Mt4.0) for the model legume Medicago truncatula.</title>
        <authorList>
            <person name="Tang H."/>
            <person name="Krishnakumar V."/>
            <person name="Bidwell S."/>
            <person name="Rosen B."/>
            <person name="Chan A."/>
            <person name="Zhou S."/>
            <person name="Gentzbittel L."/>
            <person name="Childs K.L."/>
            <person name="Yandell M."/>
            <person name="Gundlach H."/>
            <person name="Mayer K.F."/>
            <person name="Schwartz D.C."/>
            <person name="Town C.D."/>
        </authorList>
    </citation>
    <scope>GENOME REANNOTATION</scope>
    <source>
        <strain evidence="4 5">cv. Jemalong A17</strain>
    </source>
</reference>
<evidence type="ECO:0000313" key="4">
    <source>
        <dbReference type="EnsemblPlants" id="AES73377"/>
    </source>
</evidence>
<accession>G7J7L3</accession>
<dbReference type="PaxDb" id="3880-AES73377"/>
<dbReference type="EMBL" id="CM001219">
    <property type="protein sequence ID" value="AES73384.1"/>
    <property type="molecule type" value="Genomic_DNA"/>
</dbReference>
<dbReference type="Gramene" id="rna19016">
    <property type="protein sequence ID" value="RHN70437.1"/>
    <property type="gene ID" value="gene19016"/>
</dbReference>
<name>G7J7L3_MEDTR</name>
<gene>
    <name evidence="1" type="ordered locus">MTR_3g104170</name>
    <name evidence="2" type="ordered locus">MTR_3g104240</name>
    <name evidence="3" type="ORF">MtrunA17_Chr3g0135511</name>
</gene>
<keyword evidence="5" id="KW-1185">Reference proteome</keyword>
<reference evidence="3" key="4">
    <citation type="journal article" date="2018" name="Nat. Plants">
        <title>Whole-genome landscape of Medicago truncatula symbiotic genes.</title>
        <authorList>
            <person name="Pecrix Y."/>
            <person name="Gamas P."/>
            <person name="Carrere S."/>
        </authorList>
    </citation>
    <scope>NUCLEOTIDE SEQUENCE</scope>
    <source>
        <tissue evidence="3">Leaves</tissue>
    </source>
</reference>
<dbReference type="Proteomes" id="UP000265566">
    <property type="component" value="Chromosome 3"/>
</dbReference>
<dbReference type="HOGENOM" id="CLU_103111_0_0_1"/>
<evidence type="ECO:0000313" key="1">
    <source>
        <dbReference type="EMBL" id="AES73377.1"/>
    </source>
</evidence>
<reference evidence="4" key="3">
    <citation type="submission" date="2015-04" db="UniProtKB">
        <authorList>
            <consortium name="EnsemblPlants"/>
        </authorList>
    </citation>
    <scope>IDENTIFICATION</scope>
    <source>
        <strain evidence="4">cv. Jemalong A17</strain>
    </source>
</reference>
<dbReference type="AlphaFoldDB" id="G7J7L3"/>
<dbReference type="EMBL" id="CM001219">
    <property type="protein sequence ID" value="AES73377.1"/>
    <property type="molecule type" value="Genomic_DNA"/>
</dbReference>